<organism evidence="2 3">
    <name type="scientific">Lutibacter flavus</name>
    <dbReference type="NCBI Taxonomy" id="691689"/>
    <lineage>
        <taxon>Bacteria</taxon>
        <taxon>Pseudomonadati</taxon>
        <taxon>Bacteroidota</taxon>
        <taxon>Flavobacteriia</taxon>
        <taxon>Flavobacteriales</taxon>
        <taxon>Flavobacteriaceae</taxon>
        <taxon>Lutibacter</taxon>
    </lineage>
</organism>
<dbReference type="Proteomes" id="UP000198412">
    <property type="component" value="Unassembled WGS sequence"/>
</dbReference>
<dbReference type="OrthoDB" id="758145at2"/>
<dbReference type="Gene3D" id="2.60.120.10">
    <property type="entry name" value="Jelly Rolls"/>
    <property type="match status" value="1"/>
</dbReference>
<dbReference type="GO" id="GO:0016301">
    <property type="term" value="F:kinase activity"/>
    <property type="evidence" value="ECO:0007669"/>
    <property type="project" value="UniProtKB-KW"/>
</dbReference>
<dbReference type="InterPro" id="IPR014710">
    <property type="entry name" value="RmlC-like_jellyroll"/>
</dbReference>
<dbReference type="SMART" id="SM00100">
    <property type="entry name" value="cNMP"/>
    <property type="match status" value="1"/>
</dbReference>
<dbReference type="RefSeq" id="WP_089377002.1">
    <property type="nucleotide sequence ID" value="NZ_FZNX01000001.1"/>
</dbReference>
<gene>
    <name evidence="2" type="ORF">SAMN04488111_0674</name>
</gene>
<dbReference type="EMBL" id="FZNX01000001">
    <property type="protein sequence ID" value="SNR35088.1"/>
    <property type="molecule type" value="Genomic_DNA"/>
</dbReference>
<accession>A0A238VLK7</accession>
<keyword evidence="2" id="KW-0808">Transferase</keyword>
<dbReference type="CDD" id="cd00038">
    <property type="entry name" value="CAP_ED"/>
    <property type="match status" value="1"/>
</dbReference>
<sequence>MLTEYLNRLNELSPLSIESKNLLLEHIFVKKINAGDYILKQGDVCKHIYFVNKGFVRIFYYKNGKNITEWFSKEKSFFFSIASYFNETESNLVIETLEDSEIIFLSKAGLEKFRKTNLEIANLLIELFSGSLIFSQQRMESIQFETAKDRYQNLLNEQPGILNKVPLHHLATFLGITQETLSRIRAKV</sequence>
<proteinExistence type="predicted"/>
<name>A0A238VLK7_9FLAO</name>
<keyword evidence="2" id="KW-0418">Kinase</keyword>
<reference evidence="3" key="1">
    <citation type="submission" date="2017-06" db="EMBL/GenBank/DDBJ databases">
        <authorList>
            <person name="Varghese N."/>
            <person name="Submissions S."/>
        </authorList>
    </citation>
    <scope>NUCLEOTIDE SEQUENCE [LARGE SCALE GENOMIC DNA]</scope>
    <source>
        <strain evidence="3">DSM 27993</strain>
    </source>
</reference>
<keyword evidence="3" id="KW-1185">Reference proteome</keyword>
<evidence type="ECO:0000259" key="1">
    <source>
        <dbReference type="PROSITE" id="PS50042"/>
    </source>
</evidence>
<dbReference type="InterPro" id="IPR018490">
    <property type="entry name" value="cNMP-bd_dom_sf"/>
</dbReference>
<evidence type="ECO:0000313" key="2">
    <source>
        <dbReference type="EMBL" id="SNR35088.1"/>
    </source>
</evidence>
<dbReference type="Pfam" id="PF00027">
    <property type="entry name" value="cNMP_binding"/>
    <property type="match status" value="1"/>
</dbReference>
<dbReference type="InterPro" id="IPR000595">
    <property type="entry name" value="cNMP-bd_dom"/>
</dbReference>
<protein>
    <submittedName>
        <fullName evidence="2">cAMP-binding domain of CRP or a regulatory subunit of cAMP-dependent protein kinases</fullName>
    </submittedName>
</protein>
<dbReference type="PROSITE" id="PS50042">
    <property type="entry name" value="CNMP_BINDING_3"/>
    <property type="match status" value="1"/>
</dbReference>
<feature type="domain" description="Cyclic nucleotide-binding" evidence="1">
    <location>
        <begin position="11"/>
        <end position="131"/>
    </location>
</feature>
<dbReference type="AlphaFoldDB" id="A0A238VLK7"/>
<evidence type="ECO:0000313" key="3">
    <source>
        <dbReference type="Proteomes" id="UP000198412"/>
    </source>
</evidence>
<dbReference type="SUPFAM" id="SSF51206">
    <property type="entry name" value="cAMP-binding domain-like"/>
    <property type="match status" value="1"/>
</dbReference>